<dbReference type="InterPro" id="IPR020058">
    <property type="entry name" value="Glu/Gln-tRNA-synth_Ib_cat-dom"/>
</dbReference>
<reference evidence="15 16" key="1">
    <citation type="submission" date="2015-10" db="EMBL/GenBank/DDBJ databases">
        <title>Survey of human and primate louse endosymbionts.</title>
        <authorList>
            <person name="Boyd B.M."/>
        </authorList>
    </citation>
    <scope>NUCLEOTIDE SEQUENCE [LARGE SCALE GENOMIC DNA]</scope>
    <source>
        <strain evidence="15 16">HPNA</strain>
    </source>
</reference>
<keyword evidence="5 11" id="KW-0547">Nucleotide-binding</keyword>
<dbReference type="InterPro" id="IPR050132">
    <property type="entry name" value="Gln/Glu-tRNA_Ligase"/>
</dbReference>
<accession>A0A1V0HP59</accession>
<evidence type="ECO:0000256" key="7">
    <source>
        <dbReference type="ARBA" id="ARBA00022917"/>
    </source>
</evidence>
<evidence type="ECO:0000256" key="5">
    <source>
        <dbReference type="ARBA" id="ARBA00022741"/>
    </source>
</evidence>
<keyword evidence="4 11" id="KW-0436">Ligase</keyword>
<dbReference type="GO" id="GO:0004819">
    <property type="term" value="F:glutamine-tRNA ligase activity"/>
    <property type="evidence" value="ECO:0007669"/>
    <property type="project" value="UniProtKB-UniRule"/>
</dbReference>
<evidence type="ECO:0000256" key="8">
    <source>
        <dbReference type="ARBA" id="ARBA00023146"/>
    </source>
</evidence>
<evidence type="ECO:0000256" key="6">
    <source>
        <dbReference type="ARBA" id="ARBA00022840"/>
    </source>
</evidence>
<evidence type="ECO:0000256" key="2">
    <source>
        <dbReference type="ARBA" id="ARBA00012836"/>
    </source>
</evidence>
<dbReference type="Proteomes" id="UP000243729">
    <property type="component" value="Chromosome"/>
</dbReference>
<organism evidence="15 16">
    <name type="scientific">Candidatus Riesia pthiripubis</name>
    <dbReference type="NCBI Taxonomy" id="428412"/>
    <lineage>
        <taxon>Bacteria</taxon>
        <taxon>Pseudomonadati</taxon>
        <taxon>Pseudomonadota</taxon>
        <taxon>Gammaproteobacteria</taxon>
        <taxon>Enterobacterales</taxon>
        <taxon>Enterobacteriaceae</taxon>
        <taxon>Candidatus Riesia</taxon>
    </lineage>
</organism>
<dbReference type="Pfam" id="PF00749">
    <property type="entry name" value="tRNA-synt_1c"/>
    <property type="match status" value="1"/>
</dbReference>
<evidence type="ECO:0000256" key="11">
    <source>
        <dbReference type="RuleBase" id="RU363037"/>
    </source>
</evidence>
<gene>
    <name evidence="15" type="ORF">AOE58_00850</name>
</gene>
<proteinExistence type="inferred from homology"/>
<dbReference type="EMBL" id="CP012846">
    <property type="protein sequence ID" value="ARC54609.1"/>
    <property type="molecule type" value="Genomic_DNA"/>
</dbReference>
<evidence type="ECO:0000256" key="4">
    <source>
        <dbReference type="ARBA" id="ARBA00022598"/>
    </source>
</evidence>
<dbReference type="STRING" id="428412.AOE58_00850"/>
<evidence type="ECO:0000259" key="13">
    <source>
        <dbReference type="Pfam" id="PF03950"/>
    </source>
</evidence>
<feature type="domain" description="Glutamyl/glutaminyl-tRNA synthetase class Ib catalytic" evidence="12">
    <location>
        <begin position="23"/>
        <end position="332"/>
    </location>
</feature>
<evidence type="ECO:0000256" key="9">
    <source>
        <dbReference type="ARBA" id="ARBA00048270"/>
    </source>
</evidence>
<dbReference type="Pfam" id="PF20974">
    <property type="entry name" value="tRNA-synt_1c_C2"/>
    <property type="match status" value="1"/>
</dbReference>
<dbReference type="PANTHER" id="PTHR43097">
    <property type="entry name" value="GLUTAMINE-TRNA LIGASE"/>
    <property type="match status" value="1"/>
</dbReference>
<dbReference type="Gene3D" id="2.40.240.10">
    <property type="entry name" value="Ribosomal Protein L25, Chain P"/>
    <property type="match status" value="2"/>
</dbReference>
<dbReference type="FunFam" id="3.40.50.620:FF:000037">
    <property type="entry name" value="Glutamine--tRNA ligase cytoplasmic"/>
    <property type="match status" value="1"/>
</dbReference>
<keyword evidence="16" id="KW-1185">Reference proteome</keyword>
<dbReference type="Gene3D" id="3.40.50.620">
    <property type="entry name" value="HUPs"/>
    <property type="match status" value="1"/>
</dbReference>
<name>A0A1V0HP59_9ENTR</name>
<sequence length="551" mass="65292">MKKKNFIYRIIEREISRKKIKNICTRFPPDPNGQLHIGHVKSIYLNFNIAKHYNGSFNLRIDDTNPSEENEKYTKEIINDIRWLGLKWNGKINYSSEYFEKFYEYAVYLIKKNLAYVDELSKSSIRDYRGTLKTPGKNSPYRNRSISENLKIFENMKNGMFKEGKACLRAKIDMSSPNINMRDPVFYRIKYKKHFRCNYKWCIYPTYDFSHCIADAIEGVTHSICTLEFQNNRPLYNWILKSIDLPKKPKQYEFSRLNISYMITSKRKINQLIKKNILFGWDDPRIPTISGLRRRGYTANSILKFCSKLGISKQESIVESELLESCIRSDLNKSAPRVMVVLDPIKLIIENMYHKEEMLVFNNHPNIKSIGKRNVPFSKFIYIDRNDFLEKYEEDRKVLSIGEKVRLRNSYVIQANSIKKDRHGNILEIYCTYDPKSLKKDFKNKEKLRAVIHWVSVIHGINIKVNLYDKLFTVKHPFNYKEIESIINPLSLIVKKGIAEPSLANSKPGEIFQFEREGYFCADLKEHNSKNLIFNRIVELKRYKFNKKRKK</sequence>
<dbReference type="GO" id="GO:0006425">
    <property type="term" value="P:glutaminyl-tRNA aminoacylation"/>
    <property type="evidence" value="ECO:0007669"/>
    <property type="project" value="UniProtKB-UniRule"/>
</dbReference>
<dbReference type="SUPFAM" id="SSF50715">
    <property type="entry name" value="Ribosomal protein L25-like"/>
    <property type="match status" value="1"/>
</dbReference>
<dbReference type="PANTHER" id="PTHR43097:SF5">
    <property type="entry name" value="GLUTAMATE--TRNA LIGASE"/>
    <property type="match status" value="1"/>
</dbReference>
<dbReference type="Pfam" id="PF03950">
    <property type="entry name" value="tRNA-synt_1c_C"/>
    <property type="match status" value="1"/>
</dbReference>
<dbReference type="PRINTS" id="PR00987">
    <property type="entry name" value="TRNASYNTHGLU"/>
</dbReference>
<keyword evidence="7 11" id="KW-0648">Protein biosynthesis</keyword>
<dbReference type="AlphaFoldDB" id="A0A1V0HP59"/>
<dbReference type="InterPro" id="IPR049437">
    <property type="entry name" value="tRNA-synt_1c_C2"/>
</dbReference>
<dbReference type="NCBIfam" id="NF011291">
    <property type="entry name" value="PRK14703.1"/>
    <property type="match status" value="1"/>
</dbReference>
<dbReference type="InterPro" id="IPR020056">
    <property type="entry name" value="Rbsml_bL25/Gln-tRNA_synth_N"/>
</dbReference>
<comment type="catalytic activity">
    <reaction evidence="9">
        <text>tRNA(Gln) + L-glutamine + ATP = L-glutaminyl-tRNA(Gln) + AMP + diphosphate</text>
        <dbReference type="Rhea" id="RHEA:20121"/>
        <dbReference type="Rhea" id="RHEA-COMP:9662"/>
        <dbReference type="Rhea" id="RHEA-COMP:9681"/>
        <dbReference type="ChEBI" id="CHEBI:30616"/>
        <dbReference type="ChEBI" id="CHEBI:33019"/>
        <dbReference type="ChEBI" id="CHEBI:58359"/>
        <dbReference type="ChEBI" id="CHEBI:78442"/>
        <dbReference type="ChEBI" id="CHEBI:78521"/>
        <dbReference type="ChEBI" id="CHEBI:456215"/>
        <dbReference type="EC" id="6.1.1.18"/>
    </reaction>
</comment>
<dbReference type="SUPFAM" id="SSF52374">
    <property type="entry name" value="Nucleotidylyl transferase"/>
    <property type="match status" value="1"/>
</dbReference>
<dbReference type="InterPro" id="IPR020059">
    <property type="entry name" value="Glu/Gln-tRNA-synth_Ib_codon-bd"/>
</dbReference>
<evidence type="ECO:0000256" key="10">
    <source>
        <dbReference type="NCBIfam" id="TIGR00440"/>
    </source>
</evidence>
<dbReference type="NCBIfam" id="TIGR00440">
    <property type="entry name" value="glnS"/>
    <property type="match status" value="1"/>
</dbReference>
<dbReference type="EC" id="6.1.1.18" evidence="2 10"/>
<evidence type="ECO:0000313" key="16">
    <source>
        <dbReference type="Proteomes" id="UP000243729"/>
    </source>
</evidence>
<dbReference type="PROSITE" id="PS00178">
    <property type="entry name" value="AA_TRNA_LIGASE_I"/>
    <property type="match status" value="1"/>
</dbReference>
<protein>
    <recommendedName>
        <fullName evidence="2 10">Glutamine--tRNA ligase</fullName>
        <ecNumber evidence="2 10">6.1.1.18</ecNumber>
    </recommendedName>
</protein>
<keyword evidence="8 11" id="KW-0030">Aminoacyl-tRNA synthetase</keyword>
<evidence type="ECO:0000256" key="3">
    <source>
        <dbReference type="ARBA" id="ARBA00022490"/>
    </source>
</evidence>
<evidence type="ECO:0000259" key="14">
    <source>
        <dbReference type="Pfam" id="PF20974"/>
    </source>
</evidence>
<dbReference type="InterPro" id="IPR004514">
    <property type="entry name" value="Gln-tRNA-synth"/>
</dbReference>
<evidence type="ECO:0000256" key="1">
    <source>
        <dbReference type="ARBA" id="ARBA00005594"/>
    </source>
</evidence>
<dbReference type="InterPro" id="IPR001412">
    <property type="entry name" value="aa-tRNA-synth_I_CS"/>
</dbReference>
<feature type="domain" description="tRNA synthetases class I (E and Q) anti-codon binding" evidence="14">
    <location>
        <begin position="451"/>
        <end position="523"/>
    </location>
</feature>
<dbReference type="InterPro" id="IPR014729">
    <property type="entry name" value="Rossmann-like_a/b/a_fold"/>
</dbReference>
<dbReference type="GO" id="GO:0005524">
    <property type="term" value="F:ATP binding"/>
    <property type="evidence" value="ECO:0007669"/>
    <property type="project" value="UniProtKB-KW"/>
</dbReference>
<keyword evidence="3" id="KW-0963">Cytoplasm</keyword>
<evidence type="ECO:0000259" key="12">
    <source>
        <dbReference type="Pfam" id="PF00749"/>
    </source>
</evidence>
<dbReference type="InterPro" id="IPR000924">
    <property type="entry name" value="Glu/Gln-tRNA-synth"/>
</dbReference>
<dbReference type="InterPro" id="IPR011035">
    <property type="entry name" value="Ribosomal_bL25/Gln-tRNA_synth"/>
</dbReference>
<comment type="similarity">
    <text evidence="1 11">Belongs to the class-I aminoacyl-tRNA synthetase family.</text>
</comment>
<feature type="domain" description="Glutamyl/glutaminyl-tRNA synthetase class Ib anti-codon binding" evidence="13">
    <location>
        <begin position="335"/>
        <end position="434"/>
    </location>
</feature>
<dbReference type="GO" id="GO:0005829">
    <property type="term" value="C:cytosol"/>
    <property type="evidence" value="ECO:0007669"/>
    <property type="project" value="TreeGrafter"/>
</dbReference>
<evidence type="ECO:0000313" key="15">
    <source>
        <dbReference type="EMBL" id="ARC54609.1"/>
    </source>
</evidence>
<keyword evidence="6 11" id="KW-0067">ATP-binding</keyword>